<comment type="caution">
    <text evidence="1">The sequence shown here is derived from an EMBL/GenBank/DDBJ whole genome shotgun (WGS) entry which is preliminary data.</text>
</comment>
<sequence length="80" mass="9258">MAYTYKMVQIPPNIEVNKKEKHNAAAYYLQNVVNEYAEDGWEFLHVDEIGVQEKPGCLAALFGQKSFPVNYYVITFRKPV</sequence>
<protein>
    <submittedName>
        <fullName evidence="1">DUF4177 domain-containing protein</fullName>
    </submittedName>
</protein>
<organism evidence="1 2">
    <name type="scientific">Haemophilus parainfluenzae</name>
    <dbReference type="NCBI Taxonomy" id="729"/>
    <lineage>
        <taxon>Bacteria</taxon>
        <taxon>Pseudomonadati</taxon>
        <taxon>Pseudomonadota</taxon>
        <taxon>Gammaproteobacteria</taxon>
        <taxon>Pasteurellales</taxon>
        <taxon>Pasteurellaceae</taxon>
        <taxon>Haemophilus</taxon>
    </lineage>
</organism>
<name>A0AAQ0KD27_HAEPA</name>
<proteinExistence type="predicted"/>
<dbReference type="RefSeq" id="WP_049367833.1">
    <property type="nucleotide sequence ID" value="NZ_QEPT01000002.1"/>
</dbReference>
<accession>A0AAQ0KD27</accession>
<gene>
    <name evidence="1" type="ORF">DPV95_03865</name>
</gene>
<reference evidence="1 2" key="1">
    <citation type="submission" date="2018-05" db="EMBL/GenBank/DDBJ databases">
        <title>Draft Genome Sequences for a Diverse set of 7 Haemophilus Species.</title>
        <authorList>
            <person name="Nichols M."/>
            <person name="Topaz N."/>
            <person name="Wang X."/>
            <person name="Wang X."/>
            <person name="Boxrud D."/>
        </authorList>
    </citation>
    <scope>NUCLEOTIDE SEQUENCE [LARGE SCALE GENOMIC DNA]</scope>
    <source>
        <strain evidence="1 2">C2006002596</strain>
    </source>
</reference>
<evidence type="ECO:0000313" key="2">
    <source>
        <dbReference type="Proteomes" id="UP000253823"/>
    </source>
</evidence>
<evidence type="ECO:0000313" key="1">
    <source>
        <dbReference type="EMBL" id="RDE84878.1"/>
    </source>
</evidence>
<dbReference type="EMBL" id="QEPT01000002">
    <property type="protein sequence ID" value="RDE84878.1"/>
    <property type="molecule type" value="Genomic_DNA"/>
</dbReference>
<dbReference type="AlphaFoldDB" id="A0AAQ0KD27"/>
<dbReference type="Proteomes" id="UP000253823">
    <property type="component" value="Unassembled WGS sequence"/>
</dbReference>